<dbReference type="Proteomes" id="UP000054248">
    <property type="component" value="Unassembled WGS sequence"/>
</dbReference>
<organism evidence="3 4">
    <name type="scientific">Tulasnella calospora MUT 4182</name>
    <dbReference type="NCBI Taxonomy" id="1051891"/>
    <lineage>
        <taxon>Eukaryota</taxon>
        <taxon>Fungi</taxon>
        <taxon>Dikarya</taxon>
        <taxon>Basidiomycota</taxon>
        <taxon>Agaricomycotina</taxon>
        <taxon>Agaricomycetes</taxon>
        <taxon>Cantharellales</taxon>
        <taxon>Tulasnellaceae</taxon>
        <taxon>Tulasnella</taxon>
    </lineage>
</organism>
<feature type="region of interest" description="Disordered" evidence="1">
    <location>
        <begin position="105"/>
        <end position="159"/>
    </location>
</feature>
<dbReference type="EMBL" id="KN823096">
    <property type="protein sequence ID" value="KIO22964.1"/>
    <property type="molecule type" value="Genomic_DNA"/>
</dbReference>
<dbReference type="PANTHER" id="PTHR28159:SF1">
    <property type="entry name" value="TRAFFICKING PROTEIN PARTICLE COMPLEX II-SPECIFIC SUBUNIT 65"/>
    <property type="match status" value="1"/>
</dbReference>
<protein>
    <recommendedName>
        <fullName evidence="2">Trafficking protein particle complex II-specific subunit 65 IgD3 domain-containing protein</fullName>
    </recommendedName>
</protein>
<feature type="compositionally biased region" description="Pro residues" evidence="1">
    <location>
        <begin position="138"/>
        <end position="149"/>
    </location>
</feature>
<reference evidence="4" key="2">
    <citation type="submission" date="2015-01" db="EMBL/GenBank/DDBJ databases">
        <title>Evolutionary Origins and Diversification of the Mycorrhizal Mutualists.</title>
        <authorList>
            <consortium name="DOE Joint Genome Institute"/>
            <consortium name="Mycorrhizal Genomics Consortium"/>
            <person name="Kohler A."/>
            <person name="Kuo A."/>
            <person name="Nagy L.G."/>
            <person name="Floudas D."/>
            <person name="Copeland A."/>
            <person name="Barry K.W."/>
            <person name="Cichocki N."/>
            <person name="Veneault-Fourrey C."/>
            <person name="LaButti K."/>
            <person name="Lindquist E.A."/>
            <person name="Lipzen A."/>
            <person name="Lundell T."/>
            <person name="Morin E."/>
            <person name="Murat C."/>
            <person name="Riley R."/>
            <person name="Ohm R."/>
            <person name="Sun H."/>
            <person name="Tunlid A."/>
            <person name="Henrissat B."/>
            <person name="Grigoriev I.V."/>
            <person name="Hibbett D.S."/>
            <person name="Martin F."/>
        </authorList>
    </citation>
    <scope>NUCLEOTIDE SEQUENCE [LARGE SCALE GENOMIC DNA]</scope>
    <source>
        <strain evidence="4">MUT 4182</strain>
    </source>
</reference>
<evidence type="ECO:0000259" key="2">
    <source>
        <dbReference type="Pfam" id="PF12735"/>
    </source>
</evidence>
<evidence type="ECO:0000313" key="4">
    <source>
        <dbReference type="Proteomes" id="UP000054248"/>
    </source>
</evidence>
<dbReference type="AlphaFoldDB" id="A0A0C3QDQ6"/>
<evidence type="ECO:0000313" key="3">
    <source>
        <dbReference type="EMBL" id="KIO22964.1"/>
    </source>
</evidence>
<proteinExistence type="predicted"/>
<gene>
    <name evidence="3" type="ORF">M407DRAFT_215657</name>
</gene>
<dbReference type="Pfam" id="PF12735">
    <property type="entry name" value="IgD3_Trs65"/>
    <property type="match status" value="1"/>
</dbReference>
<accession>A0A0C3QDQ6</accession>
<dbReference type="PANTHER" id="PTHR28159">
    <property type="entry name" value="TRAFFICKING PROTEIN PARTICLE COMPLEX II-SPECIFIC SUBUNIT 65"/>
    <property type="match status" value="1"/>
</dbReference>
<dbReference type="GO" id="GO:0006891">
    <property type="term" value="P:intra-Golgi vesicle-mediated transport"/>
    <property type="evidence" value="ECO:0007669"/>
    <property type="project" value="InterPro"/>
</dbReference>
<feature type="compositionally biased region" description="Polar residues" evidence="1">
    <location>
        <begin position="117"/>
        <end position="128"/>
    </location>
</feature>
<dbReference type="InterPro" id="IPR024662">
    <property type="entry name" value="Trs65"/>
</dbReference>
<dbReference type="GO" id="GO:1990071">
    <property type="term" value="C:TRAPPII protein complex"/>
    <property type="evidence" value="ECO:0007669"/>
    <property type="project" value="InterPro"/>
</dbReference>
<reference evidence="3 4" key="1">
    <citation type="submission" date="2014-04" db="EMBL/GenBank/DDBJ databases">
        <authorList>
            <consortium name="DOE Joint Genome Institute"/>
            <person name="Kuo A."/>
            <person name="Girlanda M."/>
            <person name="Perotto S."/>
            <person name="Kohler A."/>
            <person name="Nagy L.G."/>
            <person name="Floudas D."/>
            <person name="Copeland A."/>
            <person name="Barry K.W."/>
            <person name="Cichocki N."/>
            <person name="Veneault-Fourrey C."/>
            <person name="LaButti K."/>
            <person name="Lindquist E.A."/>
            <person name="Lipzen A."/>
            <person name="Lundell T."/>
            <person name="Morin E."/>
            <person name="Murat C."/>
            <person name="Sun H."/>
            <person name="Tunlid A."/>
            <person name="Henrissat B."/>
            <person name="Grigoriev I.V."/>
            <person name="Hibbett D.S."/>
            <person name="Martin F."/>
            <person name="Nordberg H.P."/>
            <person name="Cantor M.N."/>
            <person name="Hua S.X."/>
        </authorList>
    </citation>
    <scope>NUCLEOTIDE SEQUENCE [LARGE SCALE GENOMIC DNA]</scope>
    <source>
        <strain evidence="3 4">MUT 4182</strain>
    </source>
</reference>
<dbReference type="GO" id="GO:0005802">
    <property type="term" value="C:trans-Golgi network"/>
    <property type="evidence" value="ECO:0007669"/>
    <property type="project" value="TreeGrafter"/>
</dbReference>
<name>A0A0C3QDQ6_9AGAM</name>
<dbReference type="HOGENOM" id="CLU_006972_0_0_1"/>
<sequence>MAEPHDIEKLFSCSNLEVIVPDGTFDLPEPFSREASTWLRALSGQWRARDVAFYDERLSFILCVSTPTPAVKSAIEDSSQEGQLAALLEYFSHLQVSLEASYVPQASDDKPPKLTISPPSRLQPSTSPRPGGRGSPSVIPPLTPLPVPTTSPADAPYANPRVVETGPLVHSYMWGDRDNVTERTFTMVKTDEELDGQESWVAVYKLDVPVAFIQTWFHNPQLCLTVSTTLREKRLPKTAQRQLISEAYTKYAETLPNSPEISRPKPAAREEKTLEEAAMDGFEEVNLLEGVAAGLTFAPKTTFEEPLFFPTSRLSDSIRSSAFLLNPTTPIQTPHHHQRAPSTPSSAIVFSQATLRKSYRKVLRAVSGIRVRMRTTLVPYLSLPALNPDEDDLEDERRDAGNEEKTVILSVEVENVAESGRGFEVEKIDVTVGGEGAKATLIGWGEHGPGKGNAEDLFPLRLKSADLYNLLYAVTFLSLEKAAGGNASWPANNSLIAGGAKVLDTQRPMSIVVTGRPWDPNAPPDFTLPPVKTFPARWTNPVFEQSAPVGVMPLENHINIGPLQPDSCKSVRMKFVALRSGVHVIDVLNIRDMESGGSTSLRSVMHVVVHEKPEKPSE</sequence>
<dbReference type="OrthoDB" id="24630at2759"/>
<dbReference type="STRING" id="1051891.A0A0C3QDQ6"/>
<keyword evidence="4" id="KW-1185">Reference proteome</keyword>
<dbReference type="InterPro" id="IPR055420">
    <property type="entry name" value="IgD3_Trs65"/>
</dbReference>
<feature type="domain" description="Trafficking protein particle complex II-specific subunit 65 IgD3" evidence="2">
    <location>
        <begin position="548"/>
        <end position="609"/>
    </location>
</feature>
<evidence type="ECO:0000256" key="1">
    <source>
        <dbReference type="SAM" id="MobiDB-lite"/>
    </source>
</evidence>